<dbReference type="EMBL" id="JAUHHV010000008">
    <property type="protein sequence ID" value="KAK1414199.1"/>
    <property type="molecule type" value="Genomic_DNA"/>
</dbReference>
<dbReference type="SUPFAM" id="SSF53850">
    <property type="entry name" value="Periplasmic binding protein-like II"/>
    <property type="match status" value="1"/>
</dbReference>
<organism evidence="18 19">
    <name type="scientific">Tagetes erecta</name>
    <name type="common">African marigold</name>
    <dbReference type="NCBI Taxonomy" id="13708"/>
    <lineage>
        <taxon>Eukaryota</taxon>
        <taxon>Viridiplantae</taxon>
        <taxon>Streptophyta</taxon>
        <taxon>Embryophyta</taxon>
        <taxon>Tracheophyta</taxon>
        <taxon>Spermatophyta</taxon>
        <taxon>Magnoliopsida</taxon>
        <taxon>eudicotyledons</taxon>
        <taxon>Gunneridae</taxon>
        <taxon>Pentapetalae</taxon>
        <taxon>asterids</taxon>
        <taxon>campanulids</taxon>
        <taxon>Asterales</taxon>
        <taxon>Asteraceae</taxon>
        <taxon>Asteroideae</taxon>
        <taxon>Heliantheae alliance</taxon>
        <taxon>Tageteae</taxon>
        <taxon>Tagetes</taxon>
    </lineage>
</organism>
<dbReference type="CDD" id="cd13686">
    <property type="entry name" value="GluR_Plant"/>
    <property type="match status" value="1"/>
</dbReference>
<feature type="domain" description="Ionotropic glutamate receptor C-terminal" evidence="17">
    <location>
        <begin position="435"/>
        <end position="784"/>
    </location>
</feature>
<keyword evidence="6" id="KW-0732">Signal</keyword>
<dbReference type="InterPro" id="IPR001828">
    <property type="entry name" value="ANF_lig-bd_rcpt"/>
</dbReference>
<comment type="subunit">
    <text evidence="3">May form heteromers.</text>
</comment>
<dbReference type="PANTHER" id="PTHR34836:SF1">
    <property type="entry name" value="OS09G0428600 PROTEIN"/>
    <property type="match status" value="1"/>
</dbReference>
<evidence type="ECO:0000256" key="3">
    <source>
        <dbReference type="ARBA" id="ARBA00011095"/>
    </source>
</evidence>
<evidence type="ECO:0000313" key="18">
    <source>
        <dbReference type="EMBL" id="KAK1414199.1"/>
    </source>
</evidence>
<keyword evidence="4 15" id="KW-0813">Transport</keyword>
<dbReference type="InterPro" id="IPR028082">
    <property type="entry name" value="Peripla_BP_I"/>
</dbReference>
<evidence type="ECO:0000256" key="12">
    <source>
        <dbReference type="ARBA" id="ARBA00023286"/>
    </source>
</evidence>
<keyword evidence="7 16" id="KW-1133">Transmembrane helix</keyword>
<keyword evidence="11" id="KW-0325">Glycoprotein</keyword>
<dbReference type="PANTHER" id="PTHR34836">
    <property type="entry name" value="OS06G0188250 PROTEIN"/>
    <property type="match status" value="1"/>
</dbReference>
<dbReference type="AlphaFoldDB" id="A0AAD8NLS7"/>
<evidence type="ECO:0000256" key="14">
    <source>
        <dbReference type="ARBA" id="ARBA00049638"/>
    </source>
</evidence>
<keyword evidence="9 15" id="KW-0472">Membrane</keyword>
<evidence type="ECO:0000256" key="15">
    <source>
        <dbReference type="PIRNR" id="PIRNR037090"/>
    </source>
</evidence>
<dbReference type="Gene3D" id="1.10.287.70">
    <property type="match status" value="1"/>
</dbReference>
<evidence type="ECO:0000256" key="11">
    <source>
        <dbReference type="ARBA" id="ARBA00023180"/>
    </source>
</evidence>
<dbReference type="InterPro" id="IPR015683">
    <property type="entry name" value="Ionotropic_Glu_rcpt"/>
</dbReference>
<comment type="function">
    <text evidence="14">Glutamate-gated receptor that probably acts as a non-selective cation channel. May be involved in light-signal transduction and calcium homeostasis via the regulation of calcium influx into cells.</text>
</comment>
<evidence type="ECO:0000256" key="7">
    <source>
        <dbReference type="ARBA" id="ARBA00022989"/>
    </source>
</evidence>
<feature type="transmembrane region" description="Helical" evidence="16">
    <location>
        <begin position="809"/>
        <end position="830"/>
    </location>
</feature>
<evidence type="ECO:0000256" key="9">
    <source>
        <dbReference type="ARBA" id="ARBA00023136"/>
    </source>
</evidence>
<evidence type="ECO:0000256" key="1">
    <source>
        <dbReference type="ARBA" id="ARBA00004141"/>
    </source>
</evidence>
<name>A0AAD8NLS7_TARER</name>
<keyword evidence="13 15" id="KW-0407">Ion channel</keyword>
<evidence type="ECO:0000256" key="13">
    <source>
        <dbReference type="ARBA" id="ARBA00023303"/>
    </source>
</evidence>
<feature type="transmembrane region" description="Helical" evidence="16">
    <location>
        <begin position="625"/>
        <end position="643"/>
    </location>
</feature>
<dbReference type="Pfam" id="PF00060">
    <property type="entry name" value="Lig_chan"/>
    <property type="match status" value="1"/>
</dbReference>
<dbReference type="Gene3D" id="3.40.190.10">
    <property type="entry name" value="Periplasmic binding protein-like II"/>
    <property type="match status" value="1"/>
</dbReference>
<keyword evidence="5 16" id="KW-0812">Transmembrane</keyword>
<comment type="similarity">
    <text evidence="2 15">Belongs to the glutamate-gated ion channel (TC 1.A.10.1) family.</text>
</comment>
<comment type="subcellular location">
    <subcellularLocation>
        <location evidence="1">Membrane</location>
        <topology evidence="1">Multi-pass membrane protein</topology>
    </subcellularLocation>
</comment>
<dbReference type="Proteomes" id="UP001229421">
    <property type="component" value="Unassembled WGS sequence"/>
</dbReference>
<dbReference type="SUPFAM" id="SSF53822">
    <property type="entry name" value="Periplasmic binding protein-like I"/>
    <property type="match status" value="1"/>
</dbReference>
<dbReference type="CDD" id="cd19990">
    <property type="entry name" value="PBP1_GABAb_receptor_plant"/>
    <property type="match status" value="1"/>
</dbReference>
<sequence length="919" mass="103317">MLTSCSCTPNVVTKIEIPIGVILDTSLSTGKMSKTCISMAIHDFYKKNCNYTSVIRPYFRDSESDDVQAASAAIDLMKNVNVMAIIGPMSSSQADFVIELGNKAKVPIISPASSPSLSPIDNAYFIRSSPDSTVQLKPIVELIKRFNWSEIVFVYEDGEYGRGLVPYLSEAMRTIGTKVTSQIVVYPSFSDDQILVELYKLKTMQTRVFVVHALPGLASRWFKKVSEAGMMDDGYVWIITDVLTSRLHYLDHKDETMQGVIGVKSYIPKSNEWTAFKKRWKREFRSRYPEDDETELDISGIWLYDAVFGLAMALEKKPVTNTNSQFSSSVKINETDLDVIQALETGKTLLPLIRNFRFNGLSGDFNVLNGQLQSSVYEIVNIIGNGEKTIGFWSPEHSISKQLNSETKGLKRITWPGDTHVIPRGWEIPTANKNRLKIGVPVKGGFDQFINSYINPETEQLVMTGFCVDVFNAVVNALPYALKYEFVPFVSSDGISPAGSYNDLIFNLSNGGFDAVVGDITILANRSENVTFTLPYTEAGVSLIVLIQDEIKSPWIFMRPLENKLWVTIGVFLVYTGFVVWVFEHRVNKEFRGPAYKQVGMLLWFSFSTLVYAHREKLISNLSRFVVIVWVFVVLVLTSSYTASLTSMLTVQQLRPRYTDLNEIKLKGESIGYQEGSFVRDVLIEMGFNDSQLKNYSTYDQYDNALKLGSQNGGVSAIMDELPYIRVFLAKYCVNYTVTPLTNKTAGFGFAFPKESQLVHDFSKAVLQVTETQLMNITNHWFNDEASCDLYTKARPRSGELGLDSFKGVFLITGLSTTSALLIFFFMFLYQNREMLVSRDSISQKLTVIANIYDVFKGDDESRKSNLQVAAVEFNNNNNTEVTVIHQDVANLSHDEVFSTSDPESPVHDTIQVVETTTN</sequence>
<proteinExistence type="inferred from homology"/>
<dbReference type="InterPro" id="IPR019594">
    <property type="entry name" value="Glu/Gly-bd"/>
</dbReference>
<dbReference type="Pfam" id="PF10613">
    <property type="entry name" value="Lig_chan-Glu_bd"/>
    <property type="match status" value="1"/>
</dbReference>
<dbReference type="PIRSF" id="PIRSF037090">
    <property type="entry name" value="Iontro_Glu-like_rcpt_pln"/>
    <property type="match status" value="1"/>
</dbReference>
<evidence type="ECO:0000256" key="4">
    <source>
        <dbReference type="ARBA" id="ARBA00022448"/>
    </source>
</evidence>
<dbReference type="GO" id="GO:0016020">
    <property type="term" value="C:membrane"/>
    <property type="evidence" value="ECO:0007669"/>
    <property type="project" value="UniProtKB-SubCell"/>
</dbReference>
<dbReference type="InterPro" id="IPR044440">
    <property type="entry name" value="GABAb_receptor_plant_PBP1"/>
</dbReference>
<evidence type="ECO:0000259" key="17">
    <source>
        <dbReference type="SMART" id="SM00079"/>
    </source>
</evidence>
<dbReference type="FunFam" id="3.40.50.2300:FF:000188">
    <property type="entry name" value="Glutamate receptor"/>
    <property type="match status" value="1"/>
</dbReference>
<evidence type="ECO:0000256" key="2">
    <source>
        <dbReference type="ARBA" id="ARBA00008685"/>
    </source>
</evidence>
<dbReference type="FunFam" id="1.10.287.70:FF:000037">
    <property type="entry name" value="Glutamate receptor"/>
    <property type="match status" value="1"/>
</dbReference>
<dbReference type="InterPro" id="IPR001320">
    <property type="entry name" value="Iontro_rcpt_C"/>
</dbReference>
<evidence type="ECO:0000256" key="16">
    <source>
        <dbReference type="SAM" id="Phobius"/>
    </source>
</evidence>
<keyword evidence="10 15" id="KW-0675">Receptor</keyword>
<evidence type="ECO:0000256" key="6">
    <source>
        <dbReference type="ARBA" id="ARBA00022729"/>
    </source>
</evidence>
<comment type="caution">
    <text evidence="18">The sequence shown here is derived from an EMBL/GenBank/DDBJ whole genome shotgun (WGS) entry which is preliminary data.</text>
</comment>
<comment type="function">
    <text evidence="15">Glutamate-gated receptor that probably acts as non-selective cation channel.</text>
</comment>
<dbReference type="Pfam" id="PF01094">
    <property type="entry name" value="ANF_receptor"/>
    <property type="match status" value="1"/>
</dbReference>
<evidence type="ECO:0000256" key="10">
    <source>
        <dbReference type="ARBA" id="ARBA00023170"/>
    </source>
</evidence>
<reference evidence="18" key="1">
    <citation type="journal article" date="2023" name="bioRxiv">
        <title>Improved chromosome-level genome assembly for marigold (Tagetes erecta).</title>
        <authorList>
            <person name="Jiang F."/>
            <person name="Yuan L."/>
            <person name="Wang S."/>
            <person name="Wang H."/>
            <person name="Xu D."/>
            <person name="Wang A."/>
            <person name="Fan W."/>
        </authorList>
    </citation>
    <scope>NUCLEOTIDE SEQUENCE</scope>
    <source>
        <strain evidence="18">WSJ</strain>
        <tissue evidence="18">Leaf</tissue>
    </source>
</reference>
<gene>
    <name evidence="18" type="ORF">QVD17_29940</name>
</gene>
<keyword evidence="8 15" id="KW-0406">Ion transport</keyword>
<dbReference type="Gene3D" id="3.40.50.2300">
    <property type="match status" value="3"/>
</dbReference>
<evidence type="ECO:0000313" key="19">
    <source>
        <dbReference type="Proteomes" id="UP001229421"/>
    </source>
</evidence>
<protein>
    <recommendedName>
        <fullName evidence="15">Glutamate receptor</fullName>
    </recommendedName>
</protein>
<dbReference type="InterPro" id="IPR017103">
    <property type="entry name" value="Iontropic_Glu_rcpt_pln"/>
</dbReference>
<keyword evidence="19" id="KW-1185">Reference proteome</keyword>
<dbReference type="GO" id="GO:0015276">
    <property type="term" value="F:ligand-gated monoatomic ion channel activity"/>
    <property type="evidence" value="ECO:0007669"/>
    <property type="project" value="InterPro"/>
</dbReference>
<evidence type="ECO:0000256" key="5">
    <source>
        <dbReference type="ARBA" id="ARBA00022692"/>
    </source>
</evidence>
<accession>A0AAD8NLS7</accession>
<dbReference type="FunFam" id="3.40.190.10:FF:000103">
    <property type="entry name" value="Glutamate receptor"/>
    <property type="match status" value="1"/>
</dbReference>
<keyword evidence="12 15" id="KW-1071">Ligand-gated ion channel</keyword>
<evidence type="ECO:0000256" key="8">
    <source>
        <dbReference type="ARBA" id="ARBA00023065"/>
    </source>
</evidence>
<feature type="transmembrane region" description="Helical" evidence="16">
    <location>
        <begin position="565"/>
        <end position="583"/>
    </location>
</feature>
<dbReference type="SMART" id="SM00079">
    <property type="entry name" value="PBPe"/>
    <property type="match status" value="1"/>
</dbReference>